<reference evidence="2 3" key="1">
    <citation type="submission" date="2022-01" db="EMBL/GenBank/DDBJ databases">
        <title>Paraglaciecola sp. G1-23.</title>
        <authorList>
            <person name="Jin M.S."/>
            <person name="Han D.M."/>
            <person name="Kim H.M."/>
            <person name="Jeon C.O."/>
        </authorList>
    </citation>
    <scope>NUCLEOTIDE SEQUENCE [LARGE SCALE GENOMIC DNA]</scope>
    <source>
        <strain evidence="2 3">G1-23</strain>
    </source>
</reference>
<feature type="signal peptide" evidence="1">
    <location>
        <begin position="1"/>
        <end position="22"/>
    </location>
</feature>
<evidence type="ECO:0000313" key="3">
    <source>
        <dbReference type="Proteomes" id="UP001521137"/>
    </source>
</evidence>
<proteinExistence type="predicted"/>
<evidence type="ECO:0000313" key="2">
    <source>
        <dbReference type="EMBL" id="MCF2947235.1"/>
    </source>
</evidence>
<sequence>MNRFSSYLVVVLCFLVAPTTFAHQQKSSISTVLFNPRTHNIEVMHRFRVHDAEHAVKHIFGKDADILDAETTQAKFSEYVEQKFSLYDSHNKPLPLKVVGHEIEGQFFWVYQETKQPAKLENLKIRHDALRDLWPEQVNTINVEGKGDLQTLTFTNSVELLKVDFKH</sequence>
<dbReference type="InterPro" id="IPR046525">
    <property type="entry name" value="DUF6702"/>
</dbReference>
<dbReference type="EMBL" id="JAKGAS010000002">
    <property type="protein sequence ID" value="MCF2947235.1"/>
    <property type="molecule type" value="Genomic_DNA"/>
</dbReference>
<feature type="chain" id="PRO_5045839588" description="Orphan protein" evidence="1">
    <location>
        <begin position="23"/>
        <end position="167"/>
    </location>
</feature>
<keyword evidence="3" id="KW-1185">Reference proteome</keyword>
<name>A0ABS9D485_9ALTE</name>
<accession>A0ABS9D485</accession>
<comment type="caution">
    <text evidence="2">The sequence shown here is derived from an EMBL/GenBank/DDBJ whole genome shotgun (WGS) entry which is preliminary data.</text>
</comment>
<organism evidence="2 3">
    <name type="scientific">Paraglaciecola algarum</name>
    <dbReference type="NCBI Taxonomy" id="3050085"/>
    <lineage>
        <taxon>Bacteria</taxon>
        <taxon>Pseudomonadati</taxon>
        <taxon>Pseudomonadota</taxon>
        <taxon>Gammaproteobacteria</taxon>
        <taxon>Alteromonadales</taxon>
        <taxon>Alteromonadaceae</taxon>
        <taxon>Paraglaciecola</taxon>
    </lineage>
</organism>
<dbReference type="Pfam" id="PF20420">
    <property type="entry name" value="DUF6702"/>
    <property type="match status" value="1"/>
</dbReference>
<evidence type="ECO:0008006" key="4">
    <source>
        <dbReference type="Google" id="ProtNLM"/>
    </source>
</evidence>
<keyword evidence="1" id="KW-0732">Signal</keyword>
<protein>
    <recommendedName>
        <fullName evidence="4">Orphan protein</fullName>
    </recommendedName>
</protein>
<evidence type="ECO:0000256" key="1">
    <source>
        <dbReference type="SAM" id="SignalP"/>
    </source>
</evidence>
<dbReference type="Proteomes" id="UP001521137">
    <property type="component" value="Unassembled WGS sequence"/>
</dbReference>
<gene>
    <name evidence="2" type="ORF">L0668_03890</name>
</gene>